<reference evidence="1 2" key="1">
    <citation type="submission" date="2018-05" db="EMBL/GenBank/DDBJ databases">
        <title>Lactobacillus sanfranciscensis Ah4 draft denome sequence.</title>
        <authorList>
            <person name="Zhang G."/>
        </authorList>
    </citation>
    <scope>NUCLEOTIDE SEQUENCE [LARGE SCALE GENOMIC DNA]</scope>
    <source>
        <strain evidence="1 2">Ah4</strain>
    </source>
</reference>
<dbReference type="EMBL" id="QFCR01000001">
    <property type="protein sequence ID" value="TNK91252.1"/>
    <property type="molecule type" value="Genomic_DNA"/>
</dbReference>
<dbReference type="AlphaFoldDB" id="A0A5C4TM56"/>
<proteinExistence type="predicted"/>
<comment type="caution">
    <text evidence="1">The sequence shown here is derived from an EMBL/GenBank/DDBJ whole genome shotgun (WGS) entry which is preliminary data.</text>
</comment>
<gene>
    <name evidence="1" type="ORF">DID87_00790</name>
</gene>
<dbReference type="Pfam" id="PF13743">
    <property type="entry name" value="Thioredoxin_5"/>
    <property type="match status" value="1"/>
</dbReference>
<evidence type="ECO:0000313" key="1">
    <source>
        <dbReference type="EMBL" id="TNK91252.1"/>
    </source>
</evidence>
<evidence type="ECO:0000313" key="2">
    <source>
        <dbReference type="Proteomes" id="UP000313312"/>
    </source>
</evidence>
<dbReference type="Proteomes" id="UP000313312">
    <property type="component" value="Unassembled WGS sequence"/>
</dbReference>
<accession>A0A5C4TM56</accession>
<sequence length="189" mass="21709">MFEVYLFVNPACLKCLNSAQEVTKVTEKLNCKVCLRFIPFISLGSINEANLLHIDSYQMTIDYKAALYQGCKKGRQFLQLIQELTLVKKRNYNDELAYHAALAVNLDLDMFKEDRLSSMVKENVSSDQRLVQEMGITNHDSLVMFDCNSSEHGVLVEKINNSQLKELFSDVVNRNSFYNLKTLPNLRVL</sequence>
<dbReference type="InterPro" id="IPR036249">
    <property type="entry name" value="Thioredoxin-like_sf"/>
</dbReference>
<organism evidence="1 2">
    <name type="scientific">Fructilactobacillus sanfranciscensis</name>
    <name type="common">Lactobacillus sanfranciscensis</name>
    <dbReference type="NCBI Taxonomy" id="1625"/>
    <lineage>
        <taxon>Bacteria</taxon>
        <taxon>Bacillati</taxon>
        <taxon>Bacillota</taxon>
        <taxon>Bacilli</taxon>
        <taxon>Lactobacillales</taxon>
        <taxon>Lactobacillaceae</taxon>
        <taxon>Fructilactobacillus</taxon>
    </lineage>
</organism>
<protein>
    <recommendedName>
        <fullName evidence="3">DsbA family protein</fullName>
    </recommendedName>
</protein>
<name>A0A5C4TM56_FRUSA</name>
<dbReference type="Gene3D" id="3.40.30.10">
    <property type="entry name" value="Glutaredoxin"/>
    <property type="match status" value="1"/>
</dbReference>
<dbReference type="SUPFAM" id="SSF52833">
    <property type="entry name" value="Thioredoxin-like"/>
    <property type="match status" value="1"/>
</dbReference>
<dbReference type="RefSeq" id="WP_139562237.1">
    <property type="nucleotide sequence ID" value="NZ_JARBEX010000003.1"/>
</dbReference>
<evidence type="ECO:0008006" key="3">
    <source>
        <dbReference type="Google" id="ProtNLM"/>
    </source>
</evidence>